<comment type="similarity">
    <text evidence="7">Belongs to the ubiquitin-conjugating enzyme family.</text>
</comment>
<dbReference type="Pfam" id="PF00179">
    <property type="entry name" value="UQ_con"/>
    <property type="match status" value="1"/>
</dbReference>
<evidence type="ECO:0000256" key="4">
    <source>
        <dbReference type="ARBA" id="ARBA00022786"/>
    </source>
</evidence>
<organism evidence="9 10">
    <name type="scientific">Prymnesium parvum</name>
    <name type="common">Toxic golden alga</name>
    <dbReference type="NCBI Taxonomy" id="97485"/>
    <lineage>
        <taxon>Eukaryota</taxon>
        <taxon>Haptista</taxon>
        <taxon>Haptophyta</taxon>
        <taxon>Prymnesiophyceae</taxon>
        <taxon>Prymnesiales</taxon>
        <taxon>Prymnesiaceae</taxon>
        <taxon>Prymnesium</taxon>
    </lineage>
</organism>
<dbReference type="FunFam" id="3.10.110.10:FF:000005">
    <property type="entry name" value="NEDD8-conjugating enzyme Ubc12"/>
    <property type="match status" value="1"/>
</dbReference>
<dbReference type="GO" id="GO:0019788">
    <property type="term" value="F:NEDD8 transferase activity"/>
    <property type="evidence" value="ECO:0007669"/>
    <property type="project" value="UniProtKB-ARBA"/>
</dbReference>
<dbReference type="InterPro" id="IPR050113">
    <property type="entry name" value="Ub_conjugating_enzyme"/>
</dbReference>
<feature type="domain" description="UBC core" evidence="8">
    <location>
        <begin position="28"/>
        <end position="180"/>
    </location>
</feature>
<dbReference type="Proteomes" id="UP001515480">
    <property type="component" value="Unassembled WGS sequence"/>
</dbReference>
<gene>
    <name evidence="9" type="ORF">AB1Y20_006256</name>
</gene>
<dbReference type="InterPro" id="IPR023313">
    <property type="entry name" value="UBQ-conjugating_AS"/>
</dbReference>
<dbReference type="Gene3D" id="3.10.110.10">
    <property type="entry name" value="Ubiquitin Conjugating Enzyme"/>
    <property type="match status" value="1"/>
</dbReference>
<dbReference type="PROSITE" id="PS00183">
    <property type="entry name" value="UBC_1"/>
    <property type="match status" value="1"/>
</dbReference>
<proteinExistence type="inferred from homology"/>
<keyword evidence="10" id="KW-1185">Reference proteome</keyword>
<dbReference type="InterPro" id="IPR016135">
    <property type="entry name" value="UBQ-conjugating_enzyme/RWD"/>
</dbReference>
<keyword evidence="2" id="KW-0808">Transferase</keyword>
<dbReference type="EMBL" id="JBGBPQ010000014">
    <property type="protein sequence ID" value="KAL1511457.1"/>
    <property type="molecule type" value="Genomic_DNA"/>
</dbReference>
<evidence type="ECO:0000256" key="6">
    <source>
        <dbReference type="PROSITE-ProRule" id="PRU10133"/>
    </source>
</evidence>
<evidence type="ECO:0000256" key="1">
    <source>
        <dbReference type="ARBA" id="ARBA00005032"/>
    </source>
</evidence>
<sequence length="193" mass="22063">MYSLGGMIKLFSLKQEKAAEDQASASTPSTKKVAPGLIRMQKDMSELKLEKGMKIEFPNGKDDLMNFKVTVMPDEGIYRSGKFTFDFKVPASYPHDAPKVICETTVFHPNIDMDGHVCLNILREDWKPVLTIQSIIMGLQFLMLEPNADDPLNKEAARMMEDNRSKFTQLVRDTFKGRQMQVGAKRYDFPRFE</sequence>
<evidence type="ECO:0000256" key="5">
    <source>
        <dbReference type="ARBA" id="ARBA00022840"/>
    </source>
</evidence>
<evidence type="ECO:0000259" key="8">
    <source>
        <dbReference type="PROSITE" id="PS50127"/>
    </source>
</evidence>
<dbReference type="GO" id="GO:0005524">
    <property type="term" value="F:ATP binding"/>
    <property type="evidence" value="ECO:0007669"/>
    <property type="project" value="UniProtKB-UniRule"/>
</dbReference>
<reference evidence="9 10" key="1">
    <citation type="journal article" date="2024" name="Science">
        <title>Giant polyketide synthase enzymes in the biosynthesis of giant marine polyether toxins.</title>
        <authorList>
            <person name="Fallon T.R."/>
            <person name="Shende V.V."/>
            <person name="Wierzbicki I.H."/>
            <person name="Pendleton A.L."/>
            <person name="Watervoot N.F."/>
            <person name="Auber R.P."/>
            <person name="Gonzalez D.J."/>
            <person name="Wisecaver J.H."/>
            <person name="Moore B.S."/>
        </authorList>
    </citation>
    <scope>NUCLEOTIDE SEQUENCE [LARGE SCALE GENOMIC DNA]</scope>
    <source>
        <strain evidence="9 10">12B1</strain>
    </source>
</reference>
<keyword evidence="5 7" id="KW-0067">ATP-binding</keyword>
<keyword evidence="4 7" id="KW-0833">Ubl conjugation pathway</keyword>
<evidence type="ECO:0000256" key="7">
    <source>
        <dbReference type="RuleBase" id="RU362109"/>
    </source>
</evidence>
<comment type="caution">
    <text evidence="9">The sequence shown here is derived from an EMBL/GenBank/DDBJ whole genome shotgun (WGS) entry which is preliminary data.</text>
</comment>
<dbReference type="SUPFAM" id="SSF54495">
    <property type="entry name" value="UBC-like"/>
    <property type="match status" value="1"/>
</dbReference>
<feature type="active site" description="Glycyl thioester intermediate" evidence="6">
    <location>
        <position position="118"/>
    </location>
</feature>
<dbReference type="PANTHER" id="PTHR24067">
    <property type="entry name" value="UBIQUITIN-CONJUGATING ENZYME E2"/>
    <property type="match status" value="1"/>
</dbReference>
<dbReference type="AlphaFoldDB" id="A0AB34J285"/>
<keyword evidence="3 7" id="KW-0547">Nucleotide-binding</keyword>
<evidence type="ECO:0000256" key="3">
    <source>
        <dbReference type="ARBA" id="ARBA00022741"/>
    </source>
</evidence>
<dbReference type="InterPro" id="IPR000608">
    <property type="entry name" value="UBC"/>
</dbReference>
<accession>A0AB34J285</accession>
<protein>
    <recommendedName>
        <fullName evidence="8">UBC core domain-containing protein</fullName>
    </recommendedName>
</protein>
<dbReference type="CDD" id="cd23794">
    <property type="entry name" value="UBCc_UBE2F_UBE2M"/>
    <property type="match status" value="1"/>
</dbReference>
<evidence type="ECO:0000313" key="9">
    <source>
        <dbReference type="EMBL" id="KAL1511457.1"/>
    </source>
</evidence>
<evidence type="ECO:0000313" key="10">
    <source>
        <dbReference type="Proteomes" id="UP001515480"/>
    </source>
</evidence>
<dbReference type="SMART" id="SM00212">
    <property type="entry name" value="UBCc"/>
    <property type="match status" value="1"/>
</dbReference>
<evidence type="ECO:0000256" key="2">
    <source>
        <dbReference type="ARBA" id="ARBA00022679"/>
    </source>
</evidence>
<name>A0AB34J285_PRYPA</name>
<comment type="pathway">
    <text evidence="1">Protein modification; protein neddylation.</text>
</comment>
<dbReference type="PROSITE" id="PS50127">
    <property type="entry name" value="UBC_2"/>
    <property type="match status" value="1"/>
</dbReference>